<dbReference type="AlphaFoldDB" id="A0A1Y2K3G5"/>
<dbReference type="EMBL" id="LVJN01000020">
    <property type="protein sequence ID" value="OSM02166.1"/>
    <property type="molecule type" value="Genomic_DNA"/>
</dbReference>
<dbReference type="InterPro" id="IPR021732">
    <property type="entry name" value="DUF3301"/>
</dbReference>
<protein>
    <recommendedName>
        <fullName evidence="3">DUF3301 domain-containing protein</fullName>
    </recommendedName>
</protein>
<dbReference type="RefSeq" id="WP_158089563.1">
    <property type="nucleotide sequence ID" value="NZ_LVJN01000020.1"/>
</dbReference>
<dbReference type="Proteomes" id="UP000194003">
    <property type="component" value="Unassembled WGS sequence"/>
</dbReference>
<sequence>MDDPLIILLALGAAIALWSVVMGARERALAAARRVCDEMDVALLDDAAPLVAWRPFRSEAGWRMRRIYEFRYLDHDQAVRIGLLVWEGRRLTQVIIPEAEQTETAPSVH</sequence>
<dbReference type="Pfam" id="PF11743">
    <property type="entry name" value="DUF3301"/>
    <property type="match status" value="1"/>
</dbReference>
<comment type="caution">
    <text evidence="1">The sequence shown here is derived from an EMBL/GenBank/DDBJ whole genome shotgun (WGS) entry which is preliminary data.</text>
</comment>
<name>A0A1Y2K3G5_9PROT</name>
<evidence type="ECO:0000313" key="1">
    <source>
        <dbReference type="EMBL" id="OSM02166.1"/>
    </source>
</evidence>
<accession>A0A1Y2K3G5</accession>
<gene>
    <name evidence="1" type="ORF">MAIT1_02266</name>
</gene>
<proteinExistence type="predicted"/>
<organism evidence="1 2">
    <name type="scientific">Magnetofaba australis IT-1</name>
    <dbReference type="NCBI Taxonomy" id="1434232"/>
    <lineage>
        <taxon>Bacteria</taxon>
        <taxon>Pseudomonadati</taxon>
        <taxon>Pseudomonadota</taxon>
        <taxon>Magnetococcia</taxon>
        <taxon>Magnetococcales</taxon>
        <taxon>Magnetococcaceae</taxon>
        <taxon>Magnetofaba</taxon>
    </lineage>
</organism>
<evidence type="ECO:0008006" key="3">
    <source>
        <dbReference type="Google" id="ProtNLM"/>
    </source>
</evidence>
<evidence type="ECO:0000313" key="2">
    <source>
        <dbReference type="Proteomes" id="UP000194003"/>
    </source>
</evidence>
<dbReference type="STRING" id="1434232.MAIT1_02266"/>
<keyword evidence="2" id="KW-1185">Reference proteome</keyword>
<reference evidence="1 2" key="1">
    <citation type="journal article" date="2016" name="BMC Genomics">
        <title>Combined genomic and structural analyses of a cultured magnetotactic bacterium reveals its niche adaptation to a dynamic environment.</title>
        <authorList>
            <person name="Araujo A.C."/>
            <person name="Morillo V."/>
            <person name="Cypriano J."/>
            <person name="Teixeira L.C."/>
            <person name="Leao P."/>
            <person name="Lyra S."/>
            <person name="Almeida L.G."/>
            <person name="Bazylinski D.A."/>
            <person name="Vasconcellos A.T."/>
            <person name="Abreu F."/>
            <person name="Lins U."/>
        </authorList>
    </citation>
    <scope>NUCLEOTIDE SEQUENCE [LARGE SCALE GENOMIC DNA]</scope>
    <source>
        <strain evidence="1 2">IT-1</strain>
    </source>
</reference>